<proteinExistence type="predicted"/>
<dbReference type="InterPro" id="IPR001867">
    <property type="entry name" value="OmpR/PhoB-type_DNA-bd"/>
</dbReference>
<keyword evidence="3" id="KW-0805">Transcription regulation</keyword>
<evidence type="ECO:0000313" key="10">
    <source>
        <dbReference type="EMBL" id="MES1930188.1"/>
    </source>
</evidence>
<accession>A0ABV2B436</accession>
<protein>
    <submittedName>
        <fullName evidence="10">Two-component system regulatory protein</fullName>
    </submittedName>
</protein>
<dbReference type="InterPro" id="IPR011006">
    <property type="entry name" value="CheY-like_superfamily"/>
</dbReference>
<dbReference type="InterPro" id="IPR016032">
    <property type="entry name" value="Sig_transdc_resp-reg_C-effctor"/>
</dbReference>
<feature type="domain" description="Response regulatory" evidence="8">
    <location>
        <begin position="2"/>
        <end position="114"/>
    </location>
</feature>
<dbReference type="Gene3D" id="3.40.50.2300">
    <property type="match status" value="1"/>
</dbReference>
<keyword evidence="4 7" id="KW-0238">DNA-binding</keyword>
<dbReference type="InterPro" id="IPR036388">
    <property type="entry name" value="WH-like_DNA-bd_sf"/>
</dbReference>
<dbReference type="PROSITE" id="PS50110">
    <property type="entry name" value="RESPONSE_REGULATORY"/>
    <property type="match status" value="1"/>
</dbReference>
<evidence type="ECO:0000256" key="1">
    <source>
        <dbReference type="ARBA" id="ARBA00022553"/>
    </source>
</evidence>
<dbReference type="InterPro" id="IPR039420">
    <property type="entry name" value="WalR-like"/>
</dbReference>
<dbReference type="PANTHER" id="PTHR48111">
    <property type="entry name" value="REGULATOR OF RPOS"/>
    <property type="match status" value="1"/>
</dbReference>
<dbReference type="SUPFAM" id="SSF46894">
    <property type="entry name" value="C-terminal effector domain of the bipartite response regulators"/>
    <property type="match status" value="1"/>
</dbReference>
<dbReference type="Pfam" id="PF00486">
    <property type="entry name" value="Trans_reg_C"/>
    <property type="match status" value="1"/>
</dbReference>
<gene>
    <name evidence="10" type="ORF">SADO_13073</name>
</gene>
<evidence type="ECO:0000256" key="4">
    <source>
        <dbReference type="ARBA" id="ARBA00023125"/>
    </source>
</evidence>
<evidence type="ECO:0000259" key="9">
    <source>
        <dbReference type="PROSITE" id="PS51755"/>
    </source>
</evidence>
<evidence type="ECO:0000256" key="5">
    <source>
        <dbReference type="ARBA" id="ARBA00023163"/>
    </source>
</evidence>
<reference evidence="10 11" key="1">
    <citation type="submission" date="2013-03" db="EMBL/GenBank/DDBJ databases">
        <title>Salinisphaera dokdonensis CL-ES53 Genome Sequencing.</title>
        <authorList>
            <person name="Li C."/>
            <person name="Lai Q."/>
            <person name="Shao Z."/>
        </authorList>
    </citation>
    <scope>NUCLEOTIDE SEQUENCE [LARGE SCALE GENOMIC DNA]</scope>
    <source>
        <strain evidence="10 11">CL-ES53</strain>
    </source>
</reference>
<dbReference type="Proteomes" id="UP001460888">
    <property type="component" value="Unassembled WGS sequence"/>
</dbReference>
<dbReference type="EMBL" id="APND01000004">
    <property type="protein sequence ID" value="MES1930188.1"/>
    <property type="molecule type" value="Genomic_DNA"/>
</dbReference>
<feature type="domain" description="OmpR/PhoB-type" evidence="9">
    <location>
        <begin position="119"/>
        <end position="219"/>
    </location>
</feature>
<dbReference type="InterPro" id="IPR001789">
    <property type="entry name" value="Sig_transdc_resp-reg_receiver"/>
</dbReference>
<evidence type="ECO:0000259" key="8">
    <source>
        <dbReference type="PROSITE" id="PS50110"/>
    </source>
</evidence>
<evidence type="ECO:0000256" key="6">
    <source>
        <dbReference type="PROSITE-ProRule" id="PRU00169"/>
    </source>
</evidence>
<feature type="modified residue" description="4-aspartylphosphate" evidence="6">
    <location>
        <position position="51"/>
    </location>
</feature>
<dbReference type="CDD" id="cd00383">
    <property type="entry name" value="trans_reg_C"/>
    <property type="match status" value="1"/>
</dbReference>
<dbReference type="SMART" id="SM00862">
    <property type="entry name" value="Trans_reg_C"/>
    <property type="match status" value="1"/>
</dbReference>
<keyword evidence="11" id="KW-1185">Reference proteome</keyword>
<dbReference type="PANTHER" id="PTHR48111:SF22">
    <property type="entry name" value="REGULATOR OF RPOS"/>
    <property type="match status" value="1"/>
</dbReference>
<organism evidence="10 11">
    <name type="scientific">Salinisphaera dokdonensis CL-ES53</name>
    <dbReference type="NCBI Taxonomy" id="1304272"/>
    <lineage>
        <taxon>Bacteria</taxon>
        <taxon>Pseudomonadati</taxon>
        <taxon>Pseudomonadota</taxon>
        <taxon>Gammaproteobacteria</taxon>
        <taxon>Salinisphaerales</taxon>
        <taxon>Salinisphaeraceae</taxon>
        <taxon>Salinisphaera</taxon>
    </lineage>
</organism>
<evidence type="ECO:0000313" key="11">
    <source>
        <dbReference type="Proteomes" id="UP001460888"/>
    </source>
</evidence>
<dbReference type="Gene3D" id="1.10.10.10">
    <property type="entry name" value="Winged helix-like DNA-binding domain superfamily/Winged helix DNA-binding domain"/>
    <property type="match status" value="1"/>
</dbReference>
<evidence type="ECO:0000256" key="2">
    <source>
        <dbReference type="ARBA" id="ARBA00023012"/>
    </source>
</evidence>
<evidence type="ECO:0000256" key="7">
    <source>
        <dbReference type="PROSITE-ProRule" id="PRU01091"/>
    </source>
</evidence>
<dbReference type="PROSITE" id="PS51755">
    <property type="entry name" value="OMPR_PHOB"/>
    <property type="match status" value="1"/>
</dbReference>
<comment type="caution">
    <text evidence="10">The sequence shown here is derived from an EMBL/GenBank/DDBJ whole genome shotgun (WGS) entry which is preliminary data.</text>
</comment>
<dbReference type="SUPFAM" id="SSF52172">
    <property type="entry name" value="CheY-like"/>
    <property type="match status" value="1"/>
</dbReference>
<keyword evidence="5" id="KW-0804">Transcription</keyword>
<evidence type="ECO:0000256" key="3">
    <source>
        <dbReference type="ARBA" id="ARBA00023015"/>
    </source>
</evidence>
<sequence length="223" mass="24732">MDVLIIEADDQRAIDIGDYLTQHGHEPDFASDSRLAVRLCEMYRYDAIILDPDPPRLDDSTLCARLRADMCTQAPILVVCDDASDNPDAESNHLNCLSAPAALPALYERLEAAVYRKRRNAHEICSASLYLDPDLIAAHCAGETVPLAPTSYRILELLVRWHPQVVTRREIENTVWPDAPPASEAALRGHIHRLRHLLAEVGGESLIRTVHGVGYQLADRASA</sequence>
<feature type="DNA-binding region" description="OmpR/PhoB-type" evidence="7">
    <location>
        <begin position="119"/>
        <end position="219"/>
    </location>
</feature>
<keyword evidence="1 6" id="KW-0597">Phosphoprotein</keyword>
<keyword evidence="2" id="KW-0902">Two-component regulatory system</keyword>
<name>A0ABV2B436_9GAMM</name>
<dbReference type="RefSeq" id="WP_353112163.1">
    <property type="nucleotide sequence ID" value="NZ_APND01000004.1"/>
</dbReference>